<keyword evidence="6" id="KW-0521">NADP</keyword>
<evidence type="ECO:0000256" key="6">
    <source>
        <dbReference type="ARBA" id="ARBA00022857"/>
    </source>
</evidence>
<organism evidence="8 9">
    <name type="scientific">Pendulispora brunnea</name>
    <dbReference type="NCBI Taxonomy" id="2905690"/>
    <lineage>
        <taxon>Bacteria</taxon>
        <taxon>Pseudomonadati</taxon>
        <taxon>Myxococcota</taxon>
        <taxon>Myxococcia</taxon>
        <taxon>Myxococcales</taxon>
        <taxon>Sorangiineae</taxon>
        <taxon>Pendulisporaceae</taxon>
        <taxon>Pendulispora</taxon>
    </lineage>
</organism>
<dbReference type="GO" id="GO:0004497">
    <property type="term" value="F:monooxygenase activity"/>
    <property type="evidence" value="ECO:0007669"/>
    <property type="project" value="UniProtKB-KW"/>
</dbReference>
<dbReference type="RefSeq" id="WP_394844692.1">
    <property type="nucleotide sequence ID" value="NZ_CP089982.1"/>
</dbReference>
<dbReference type="InterPro" id="IPR025700">
    <property type="entry name" value="Lys/Orn_oxygenase"/>
</dbReference>
<keyword evidence="9" id="KW-1185">Reference proteome</keyword>
<dbReference type="InterPro" id="IPR036188">
    <property type="entry name" value="FAD/NAD-bd_sf"/>
</dbReference>
<evidence type="ECO:0000313" key="8">
    <source>
        <dbReference type="EMBL" id="WXA94089.1"/>
    </source>
</evidence>
<evidence type="ECO:0000256" key="1">
    <source>
        <dbReference type="ARBA" id="ARBA00001974"/>
    </source>
</evidence>
<evidence type="ECO:0000256" key="5">
    <source>
        <dbReference type="ARBA" id="ARBA00022827"/>
    </source>
</evidence>
<dbReference type="Proteomes" id="UP001379533">
    <property type="component" value="Chromosome"/>
</dbReference>
<evidence type="ECO:0000256" key="2">
    <source>
        <dbReference type="ARBA" id="ARBA00004924"/>
    </source>
</evidence>
<reference evidence="8 9" key="1">
    <citation type="submission" date="2021-12" db="EMBL/GenBank/DDBJ databases">
        <title>Discovery of the Pendulisporaceae a myxobacterial family with distinct sporulation behavior and unique specialized metabolism.</title>
        <authorList>
            <person name="Garcia R."/>
            <person name="Popoff A."/>
            <person name="Bader C.D."/>
            <person name="Loehr J."/>
            <person name="Walesch S."/>
            <person name="Walt C."/>
            <person name="Boldt J."/>
            <person name="Bunk B."/>
            <person name="Haeckl F.J.F.P.J."/>
            <person name="Gunesch A.P."/>
            <person name="Birkelbach J."/>
            <person name="Nuebel U."/>
            <person name="Pietschmann T."/>
            <person name="Bach T."/>
            <person name="Mueller R."/>
        </authorList>
    </citation>
    <scope>NUCLEOTIDE SEQUENCE [LARGE SCALE GENOMIC DNA]</scope>
    <source>
        <strain evidence="8 9">MSr12523</strain>
    </source>
</reference>
<evidence type="ECO:0000256" key="3">
    <source>
        <dbReference type="ARBA" id="ARBA00007588"/>
    </source>
</evidence>
<evidence type="ECO:0000256" key="7">
    <source>
        <dbReference type="ARBA" id="ARBA00023002"/>
    </source>
</evidence>
<dbReference type="Gene3D" id="3.50.50.60">
    <property type="entry name" value="FAD/NAD(P)-binding domain"/>
    <property type="match status" value="1"/>
</dbReference>
<keyword evidence="4" id="KW-0285">Flavoprotein</keyword>
<dbReference type="PRINTS" id="PR00368">
    <property type="entry name" value="FADPNR"/>
</dbReference>
<dbReference type="Pfam" id="PF13434">
    <property type="entry name" value="Lys_Orn_oxgnase"/>
    <property type="match status" value="1"/>
</dbReference>
<comment type="pathway">
    <text evidence="2">Siderophore biosynthesis.</text>
</comment>
<gene>
    <name evidence="8" type="ORF">LZC95_47530</name>
</gene>
<sequence>MNPNSPQNDFDAIAIGCGPFNLGLAALASTVDDVKLTVLEAQPDLRWHSGMMFDDAMLQVNFMADLVTLIEPTHPLSFLAYLRDCDRLYPFYIRQQFHSTRKEYEHYLRWAAAKLPSIRFSHHVDKVAWDARSERFVVHAVREGGERVLFRARHLVLGVGTEPSLPPSLRQLPKDKLLHTADFLRRETDMVRAKRVTVVGSGQSGAEAALDLLRKNLTGGPAVSWLTRTVSFAPLDYTKLVLEMTTPAYVSYFHSLPQAKRDELLAEQWRHYKGISTATLELIHDALYRREFETGLADVELRCGISIEASAVADDGQVVLTCRQRDTDRVFEHRTDMVVAATGYTPRRPAFLEPLEPVIRRDAKSRYILGLDHSVELAPSVSGRMFVANADLHSHGAAAPDLGIGAYRNATILNAIAGRPLYRLPKHTAYTTFEH</sequence>
<comment type="similarity">
    <text evidence="3">Belongs to the lysine N(6)-hydroxylase/L-ornithine N(5)-oxygenase family.</text>
</comment>
<evidence type="ECO:0000256" key="4">
    <source>
        <dbReference type="ARBA" id="ARBA00022630"/>
    </source>
</evidence>
<protein>
    <submittedName>
        <fullName evidence="8">SidA/IucD/PvdA family monooxygenase</fullName>
    </submittedName>
</protein>
<comment type="cofactor">
    <cofactor evidence="1">
        <name>FAD</name>
        <dbReference type="ChEBI" id="CHEBI:57692"/>
    </cofactor>
</comment>
<keyword evidence="7" id="KW-0560">Oxidoreductase</keyword>
<accession>A0ABZ2KB37</accession>
<evidence type="ECO:0000313" key="9">
    <source>
        <dbReference type="Proteomes" id="UP001379533"/>
    </source>
</evidence>
<dbReference type="SUPFAM" id="SSF51905">
    <property type="entry name" value="FAD/NAD(P)-binding domain"/>
    <property type="match status" value="2"/>
</dbReference>
<name>A0ABZ2KB37_9BACT</name>
<dbReference type="PANTHER" id="PTHR42802">
    <property type="entry name" value="MONOOXYGENASE"/>
    <property type="match status" value="1"/>
</dbReference>
<proteinExistence type="inferred from homology"/>
<keyword evidence="8" id="KW-0503">Monooxygenase</keyword>
<dbReference type="PANTHER" id="PTHR42802:SF1">
    <property type="entry name" value="L-ORNITHINE N(5)-MONOOXYGENASE"/>
    <property type="match status" value="1"/>
</dbReference>
<dbReference type="EMBL" id="CP089982">
    <property type="protein sequence ID" value="WXA94089.1"/>
    <property type="molecule type" value="Genomic_DNA"/>
</dbReference>
<keyword evidence="5" id="KW-0274">FAD</keyword>